<feature type="repeat" description="ANK" evidence="2">
    <location>
        <begin position="767"/>
        <end position="799"/>
    </location>
</feature>
<sequence length="887" mass="99631">MSDPLSLTGTAVGIVSLGLQCTQYLVNFYTTVKSQHSTITQTVNKLDHLSHTLESLESLLGNKSSADQLKFETAIQEAVDNCTEYIYELRDEVEKFKKFEDGKNGIRNTLKATSRRLQYPFRQSTLQKLGEDVDVVLQYLSLDLQICHQKNIDDLQTGVGEMAALLSLIKASQIQAEIGKWLKSPDVASTYIENCQKRNQGSGLWLVKGESFSRWLADSNSFLWLRGFAGCGKSVLCSTAIQHTFRHRRSNPHIGIAFFFFSFNELSRQDTSAMLRALVLQLSSQLDSYRVLNGLHESYKNSQPPDQALLGCLRQLIHSFQDVHILIDALDESPRGDRRFGVLEALEDLRSWKEPGLHLMVTSRDEPDIREELDIPSDSIIEMRNESVDSDIAAYVSITLRSQKRFRKWKDCFDKVEAALISRAEGVFRWVECQLKTLETCPECEEMLDQLLDSLPPSLDETYKRMLMNIEPYVAPYAQQLLSILCFSERPLKIPELIEAMTVELGQSPEYKTKRKLRDTNALHKICPGLIEVDETVRIAHFSVQEYLQSDRISRSEAAFYSMTATTGHAQLSCICLTYMLFHSEDLGDLEGWDRVMVFDLPFSKYAAENWVYHYIKGDKSKYPVEDQVVEFFNDSRGTFGMWVGLGPGSRSFKIGCSVCPLYYAAKFGIRAAVVSLIKNGADVNVLVEDFGGPLSAAVESGDSDVIRILIDNNANVDVRSDKVSTPLYLAVRSNRVDIARQLIAAKADVNAAGDSKYWLPGLSRSRSNFILHEAVEIGNMEIIRLLIDYAADVNIQGEDGTPLFIATRRNRQDIARLLIAEKANIDAGGPWGESPLYEAAQAGNLEMVRLLLDHHADVNSPGWLLSTPLGAACAKGHLEIKRKQAR</sequence>
<gene>
    <name evidence="5" type="ORF">N7496_006100</name>
</gene>
<dbReference type="InterPro" id="IPR054471">
    <property type="entry name" value="GPIID_WHD"/>
</dbReference>
<proteinExistence type="predicted"/>
<dbReference type="PROSITE" id="PS50297">
    <property type="entry name" value="ANK_REP_REGION"/>
    <property type="match status" value="4"/>
</dbReference>
<dbReference type="PANTHER" id="PTHR10039">
    <property type="entry name" value="AMELOGENIN"/>
    <property type="match status" value="1"/>
</dbReference>
<dbReference type="InterPro" id="IPR036770">
    <property type="entry name" value="Ankyrin_rpt-contain_sf"/>
</dbReference>
<evidence type="ECO:0000256" key="1">
    <source>
        <dbReference type="ARBA" id="ARBA00022737"/>
    </source>
</evidence>
<dbReference type="SUPFAM" id="SSF48403">
    <property type="entry name" value="Ankyrin repeat"/>
    <property type="match status" value="1"/>
</dbReference>
<dbReference type="Gene3D" id="1.25.40.20">
    <property type="entry name" value="Ankyrin repeat-containing domain"/>
    <property type="match status" value="2"/>
</dbReference>
<name>A0A9W9S0Y3_9EURO</name>
<feature type="domain" description="GPI inositol-deacylase winged helix" evidence="3">
    <location>
        <begin position="477"/>
        <end position="553"/>
    </location>
</feature>
<dbReference type="PANTHER" id="PTHR10039:SF16">
    <property type="entry name" value="GPI INOSITOL-DEACYLASE"/>
    <property type="match status" value="1"/>
</dbReference>
<dbReference type="AlphaFoldDB" id="A0A9W9S0Y3"/>
<feature type="domain" description="Nephrocystin 3-like N-terminal" evidence="4">
    <location>
        <begin position="201"/>
        <end position="364"/>
    </location>
</feature>
<evidence type="ECO:0000259" key="4">
    <source>
        <dbReference type="Pfam" id="PF24883"/>
    </source>
</evidence>
<dbReference type="SUPFAM" id="SSF52540">
    <property type="entry name" value="P-loop containing nucleoside triphosphate hydrolases"/>
    <property type="match status" value="1"/>
</dbReference>
<evidence type="ECO:0000256" key="2">
    <source>
        <dbReference type="PROSITE-ProRule" id="PRU00023"/>
    </source>
</evidence>
<feature type="repeat" description="ANK" evidence="2">
    <location>
        <begin position="723"/>
        <end position="755"/>
    </location>
</feature>
<keyword evidence="6" id="KW-1185">Reference proteome</keyword>
<evidence type="ECO:0000313" key="6">
    <source>
        <dbReference type="Proteomes" id="UP001147782"/>
    </source>
</evidence>
<dbReference type="OrthoDB" id="4772757at2759"/>
<comment type="caution">
    <text evidence="5">The sequence shown here is derived from an EMBL/GenBank/DDBJ whole genome shotgun (WGS) entry which is preliminary data.</text>
</comment>
<dbReference type="EMBL" id="JAPZBS010000005">
    <property type="protein sequence ID" value="KAJ5370008.1"/>
    <property type="molecule type" value="Genomic_DNA"/>
</dbReference>
<evidence type="ECO:0000259" key="3">
    <source>
        <dbReference type="Pfam" id="PF22939"/>
    </source>
</evidence>
<feature type="repeat" description="ANK" evidence="2">
    <location>
        <begin position="832"/>
        <end position="864"/>
    </location>
</feature>
<dbReference type="Pfam" id="PF12796">
    <property type="entry name" value="Ank_2"/>
    <property type="match status" value="3"/>
</dbReference>
<protein>
    <recommendedName>
        <fullName evidence="7">NACHT domain-containing protein</fullName>
    </recommendedName>
</protein>
<feature type="repeat" description="ANK" evidence="2">
    <location>
        <begin position="690"/>
        <end position="722"/>
    </location>
</feature>
<evidence type="ECO:0008006" key="7">
    <source>
        <dbReference type="Google" id="ProtNLM"/>
    </source>
</evidence>
<organism evidence="5 6">
    <name type="scientific">Penicillium cataractarum</name>
    <dbReference type="NCBI Taxonomy" id="2100454"/>
    <lineage>
        <taxon>Eukaryota</taxon>
        <taxon>Fungi</taxon>
        <taxon>Dikarya</taxon>
        <taxon>Ascomycota</taxon>
        <taxon>Pezizomycotina</taxon>
        <taxon>Eurotiomycetes</taxon>
        <taxon>Eurotiomycetidae</taxon>
        <taxon>Eurotiales</taxon>
        <taxon>Aspergillaceae</taxon>
        <taxon>Penicillium</taxon>
    </lineage>
</organism>
<dbReference type="RefSeq" id="XP_056554442.1">
    <property type="nucleotide sequence ID" value="XM_056699029.1"/>
</dbReference>
<dbReference type="SMART" id="SM00248">
    <property type="entry name" value="ANK"/>
    <property type="match status" value="6"/>
</dbReference>
<dbReference type="Proteomes" id="UP001147782">
    <property type="component" value="Unassembled WGS sequence"/>
</dbReference>
<dbReference type="GeneID" id="81438208"/>
<keyword evidence="2" id="KW-0040">ANK repeat</keyword>
<dbReference type="Gene3D" id="3.40.50.300">
    <property type="entry name" value="P-loop containing nucleotide triphosphate hydrolases"/>
    <property type="match status" value="1"/>
</dbReference>
<accession>A0A9W9S0Y3</accession>
<reference evidence="5" key="2">
    <citation type="journal article" date="2023" name="IMA Fungus">
        <title>Comparative genomic study of the Penicillium genus elucidates a diverse pangenome and 15 lateral gene transfer events.</title>
        <authorList>
            <person name="Petersen C."/>
            <person name="Sorensen T."/>
            <person name="Nielsen M.R."/>
            <person name="Sondergaard T.E."/>
            <person name="Sorensen J.L."/>
            <person name="Fitzpatrick D.A."/>
            <person name="Frisvad J.C."/>
            <person name="Nielsen K.L."/>
        </authorList>
    </citation>
    <scope>NUCLEOTIDE SEQUENCE</scope>
    <source>
        <strain evidence="5">IBT 29864</strain>
    </source>
</reference>
<keyword evidence="1" id="KW-0677">Repeat</keyword>
<dbReference type="Pfam" id="PF22939">
    <property type="entry name" value="WHD_GPIID"/>
    <property type="match status" value="1"/>
</dbReference>
<dbReference type="InterPro" id="IPR027417">
    <property type="entry name" value="P-loop_NTPase"/>
</dbReference>
<dbReference type="PROSITE" id="PS50088">
    <property type="entry name" value="ANK_REPEAT"/>
    <property type="match status" value="5"/>
</dbReference>
<dbReference type="InterPro" id="IPR056884">
    <property type="entry name" value="NPHP3-like_N"/>
</dbReference>
<reference evidence="5" key="1">
    <citation type="submission" date="2022-11" db="EMBL/GenBank/DDBJ databases">
        <authorList>
            <person name="Petersen C."/>
        </authorList>
    </citation>
    <scope>NUCLEOTIDE SEQUENCE</scope>
    <source>
        <strain evidence="5">IBT 29864</strain>
    </source>
</reference>
<dbReference type="Pfam" id="PF24883">
    <property type="entry name" value="NPHP3_N"/>
    <property type="match status" value="1"/>
</dbReference>
<feature type="repeat" description="ANK" evidence="2">
    <location>
        <begin position="799"/>
        <end position="831"/>
    </location>
</feature>
<dbReference type="InterPro" id="IPR002110">
    <property type="entry name" value="Ankyrin_rpt"/>
</dbReference>
<evidence type="ECO:0000313" key="5">
    <source>
        <dbReference type="EMBL" id="KAJ5370008.1"/>
    </source>
</evidence>